<dbReference type="InterPro" id="IPR036388">
    <property type="entry name" value="WH-like_DNA-bd_sf"/>
</dbReference>
<dbReference type="InterPro" id="IPR001789">
    <property type="entry name" value="Sig_transdc_resp-reg_receiver"/>
</dbReference>
<dbReference type="GO" id="GO:0006355">
    <property type="term" value="P:regulation of DNA-templated transcription"/>
    <property type="evidence" value="ECO:0007669"/>
    <property type="project" value="InterPro"/>
</dbReference>
<evidence type="ECO:0000259" key="6">
    <source>
        <dbReference type="PROSITE" id="PS50110"/>
    </source>
</evidence>
<sequence>MNDSRPVRVAIVNDYEIVVRGLERLLADRPPLEVVELDCLVDPALPVDLVLLDTFAAQPGAEKVARMNALPNVGHLVVYTWEQDEQRVARDLAAGARGHLSKGLSGEALAHALLRVHAGEVVVAPLDDHGVRDTPADPHAWPGRAHGLSSREAEVLGLITQGKTNEEIARQLYLSPNTLKRYIRTAYRKIGVERRSQAVAWGYQHGMAPVPGLILPSA</sequence>
<dbReference type="Gene3D" id="1.10.10.10">
    <property type="entry name" value="Winged helix-like DNA-binding domain superfamily/Winged helix DNA-binding domain"/>
    <property type="match status" value="1"/>
</dbReference>
<evidence type="ECO:0000256" key="1">
    <source>
        <dbReference type="ARBA" id="ARBA00023015"/>
    </source>
</evidence>
<dbReference type="SMART" id="SM00421">
    <property type="entry name" value="HTH_LUXR"/>
    <property type="match status" value="1"/>
</dbReference>
<comment type="caution">
    <text evidence="7">The sequence shown here is derived from an EMBL/GenBank/DDBJ whole genome shotgun (WGS) entry which is preliminary data.</text>
</comment>
<dbReference type="Proteomes" id="UP000292373">
    <property type="component" value="Unassembled WGS sequence"/>
</dbReference>
<keyword evidence="1" id="KW-0805">Transcription regulation</keyword>
<dbReference type="Pfam" id="PF00196">
    <property type="entry name" value="GerE"/>
    <property type="match status" value="1"/>
</dbReference>
<dbReference type="Gene3D" id="3.40.50.2300">
    <property type="match status" value="1"/>
</dbReference>
<dbReference type="CDD" id="cd06170">
    <property type="entry name" value="LuxR_C_like"/>
    <property type="match status" value="1"/>
</dbReference>
<gene>
    <name evidence="7" type="ORF">ET989_09425</name>
</gene>
<feature type="domain" description="Response regulatory" evidence="6">
    <location>
        <begin position="8"/>
        <end position="117"/>
    </location>
</feature>
<accession>A0A4Q9KDD2</accession>
<dbReference type="InterPro" id="IPR000792">
    <property type="entry name" value="Tscrpt_reg_LuxR_C"/>
</dbReference>
<evidence type="ECO:0000256" key="2">
    <source>
        <dbReference type="ARBA" id="ARBA00023125"/>
    </source>
</evidence>
<feature type="modified residue" description="4-aspartylphosphate" evidence="4">
    <location>
        <position position="53"/>
    </location>
</feature>
<evidence type="ECO:0000313" key="7">
    <source>
        <dbReference type="EMBL" id="TBT84352.1"/>
    </source>
</evidence>
<organism evidence="7 8">
    <name type="scientific">Propioniciclava sinopodophylli</name>
    <dbReference type="NCBI Taxonomy" id="1837344"/>
    <lineage>
        <taxon>Bacteria</taxon>
        <taxon>Bacillati</taxon>
        <taxon>Actinomycetota</taxon>
        <taxon>Actinomycetes</taxon>
        <taxon>Propionibacteriales</taxon>
        <taxon>Propionibacteriaceae</taxon>
        <taxon>Propioniciclava</taxon>
    </lineage>
</organism>
<keyword evidence="2" id="KW-0238">DNA-binding</keyword>
<evidence type="ECO:0000256" key="3">
    <source>
        <dbReference type="ARBA" id="ARBA00023163"/>
    </source>
</evidence>
<dbReference type="EMBL" id="SDMQ01000008">
    <property type="protein sequence ID" value="TBT84352.1"/>
    <property type="molecule type" value="Genomic_DNA"/>
</dbReference>
<dbReference type="GO" id="GO:0003677">
    <property type="term" value="F:DNA binding"/>
    <property type="evidence" value="ECO:0007669"/>
    <property type="project" value="UniProtKB-KW"/>
</dbReference>
<dbReference type="InterPro" id="IPR039420">
    <property type="entry name" value="WalR-like"/>
</dbReference>
<evidence type="ECO:0000259" key="5">
    <source>
        <dbReference type="PROSITE" id="PS50043"/>
    </source>
</evidence>
<proteinExistence type="predicted"/>
<feature type="domain" description="HTH luxR-type" evidence="5">
    <location>
        <begin position="141"/>
        <end position="206"/>
    </location>
</feature>
<keyword evidence="4" id="KW-0597">Phosphoprotein</keyword>
<dbReference type="PROSITE" id="PS50043">
    <property type="entry name" value="HTH_LUXR_2"/>
    <property type="match status" value="1"/>
</dbReference>
<reference evidence="7 8" key="1">
    <citation type="submission" date="2019-01" db="EMBL/GenBank/DDBJ databases">
        <title>Lactibacter flavus gen. nov., sp. nov., a novel bacterium of the family Propionibacteriaceae isolated from raw milk and dairy products.</title>
        <authorList>
            <person name="Huptas C."/>
            <person name="Wenning M."/>
            <person name="Breitenwieser F."/>
            <person name="Doll E."/>
            <person name="Von Neubeck M."/>
            <person name="Busse H.-J."/>
            <person name="Scherer S."/>
        </authorList>
    </citation>
    <scope>NUCLEOTIDE SEQUENCE [LARGE SCALE GENOMIC DNA]</scope>
    <source>
        <strain evidence="7 8">KCTC 33808</strain>
    </source>
</reference>
<evidence type="ECO:0000256" key="4">
    <source>
        <dbReference type="PROSITE-ProRule" id="PRU00169"/>
    </source>
</evidence>
<dbReference type="PRINTS" id="PR00038">
    <property type="entry name" value="HTHLUXR"/>
</dbReference>
<protein>
    <submittedName>
        <fullName evidence="7">Response regulator transcription factor</fullName>
    </submittedName>
</protein>
<dbReference type="AlphaFoldDB" id="A0A4Q9KDD2"/>
<dbReference type="SUPFAM" id="SSF46894">
    <property type="entry name" value="C-terminal effector domain of the bipartite response regulators"/>
    <property type="match status" value="1"/>
</dbReference>
<keyword evidence="3" id="KW-0804">Transcription</keyword>
<dbReference type="OrthoDB" id="9816529at2"/>
<name>A0A4Q9KDD2_9ACTN</name>
<dbReference type="SUPFAM" id="SSF52172">
    <property type="entry name" value="CheY-like"/>
    <property type="match status" value="1"/>
</dbReference>
<dbReference type="PROSITE" id="PS50110">
    <property type="entry name" value="RESPONSE_REGULATORY"/>
    <property type="match status" value="1"/>
</dbReference>
<dbReference type="PANTHER" id="PTHR43214">
    <property type="entry name" value="TWO-COMPONENT RESPONSE REGULATOR"/>
    <property type="match status" value="1"/>
</dbReference>
<dbReference type="InterPro" id="IPR016032">
    <property type="entry name" value="Sig_transdc_resp-reg_C-effctor"/>
</dbReference>
<keyword evidence="8" id="KW-1185">Reference proteome</keyword>
<dbReference type="PANTHER" id="PTHR43214:SF24">
    <property type="entry name" value="TRANSCRIPTIONAL REGULATORY PROTEIN NARL-RELATED"/>
    <property type="match status" value="1"/>
</dbReference>
<dbReference type="RefSeq" id="WP_131168281.1">
    <property type="nucleotide sequence ID" value="NZ_SDMQ01000008.1"/>
</dbReference>
<evidence type="ECO:0000313" key="8">
    <source>
        <dbReference type="Proteomes" id="UP000292373"/>
    </source>
</evidence>
<dbReference type="GO" id="GO:0000160">
    <property type="term" value="P:phosphorelay signal transduction system"/>
    <property type="evidence" value="ECO:0007669"/>
    <property type="project" value="InterPro"/>
</dbReference>
<dbReference type="InterPro" id="IPR011006">
    <property type="entry name" value="CheY-like_superfamily"/>
</dbReference>